<dbReference type="STRING" id="67356.AQJ84_11390"/>
<dbReference type="Proteomes" id="UP000037251">
    <property type="component" value="Unassembled WGS sequence"/>
</dbReference>
<dbReference type="RefSeq" id="WP_053192040.1">
    <property type="nucleotide sequence ID" value="NZ_KQ948990.1"/>
</dbReference>
<name>A0A0L8L5F7_9ACTN</name>
<proteinExistence type="predicted"/>
<accession>A0A0L8L5F7</accession>
<evidence type="ECO:0000313" key="2">
    <source>
        <dbReference type="Proteomes" id="UP000037251"/>
    </source>
</evidence>
<dbReference type="PATRIC" id="fig|67356.5.peg.4999"/>
<gene>
    <name evidence="1" type="ORF">ADK37_23450</name>
</gene>
<organism evidence="1 2">
    <name type="scientific">Streptomyces resistomycificus</name>
    <dbReference type="NCBI Taxonomy" id="67356"/>
    <lineage>
        <taxon>Bacteria</taxon>
        <taxon>Bacillati</taxon>
        <taxon>Actinomycetota</taxon>
        <taxon>Actinomycetes</taxon>
        <taxon>Kitasatosporales</taxon>
        <taxon>Streptomycetaceae</taxon>
        <taxon>Streptomyces</taxon>
        <taxon>Streptomyces aurantiacus group</taxon>
    </lineage>
</organism>
<sequence length="65" mass="6955">MTVADLAALPPVVRVHGLAALVGIQPADSGPGETWEELCDRLSHGTRGPFRIYVDRNGNVTEATR</sequence>
<protein>
    <submittedName>
        <fullName evidence="1">Uncharacterized protein</fullName>
    </submittedName>
</protein>
<comment type="caution">
    <text evidence="1">The sequence shown here is derived from an EMBL/GenBank/DDBJ whole genome shotgun (WGS) entry which is preliminary data.</text>
</comment>
<evidence type="ECO:0000313" key="1">
    <source>
        <dbReference type="EMBL" id="KOG33334.1"/>
    </source>
</evidence>
<dbReference type="AlphaFoldDB" id="A0A0L8L5F7"/>
<dbReference type="EMBL" id="LGUS01000174">
    <property type="protein sequence ID" value="KOG33334.1"/>
    <property type="molecule type" value="Genomic_DNA"/>
</dbReference>
<reference evidence="2" key="1">
    <citation type="submission" date="2015-07" db="EMBL/GenBank/DDBJ databases">
        <authorList>
            <person name="Ju K.-S."/>
            <person name="Doroghazi J.R."/>
            <person name="Metcalf W.W."/>
        </authorList>
    </citation>
    <scope>NUCLEOTIDE SEQUENCE [LARGE SCALE GENOMIC DNA]</scope>
    <source>
        <strain evidence="2">NRRL 2290</strain>
    </source>
</reference>
<keyword evidence="2" id="KW-1185">Reference proteome</keyword>